<keyword evidence="7" id="KW-0548">Nucleotidyltransferase</keyword>
<keyword evidence="14" id="KW-1185">Reference proteome</keyword>
<dbReference type="Pfam" id="PF01300">
    <property type="entry name" value="Sua5_yciO_yrdC"/>
    <property type="match status" value="1"/>
</dbReference>
<dbReference type="GO" id="GO:0003725">
    <property type="term" value="F:double-stranded RNA binding"/>
    <property type="evidence" value="ECO:0007669"/>
    <property type="project" value="InterPro"/>
</dbReference>
<evidence type="ECO:0000256" key="7">
    <source>
        <dbReference type="ARBA" id="ARBA00022695"/>
    </source>
</evidence>
<evidence type="ECO:0000256" key="5">
    <source>
        <dbReference type="ARBA" id="ARBA00022679"/>
    </source>
</evidence>
<dbReference type="InterPro" id="IPR006070">
    <property type="entry name" value="Sua5-like_dom"/>
</dbReference>
<feature type="domain" description="YrdC-like" evidence="12">
    <location>
        <begin position="6"/>
        <end position="199"/>
    </location>
</feature>
<keyword evidence="8" id="KW-0547">Nucleotide-binding</keyword>
<evidence type="ECO:0000256" key="9">
    <source>
        <dbReference type="ARBA" id="ARBA00022840"/>
    </source>
</evidence>
<dbReference type="AlphaFoldDB" id="A0A5D4J4H4"/>
<dbReference type="InterPro" id="IPR050156">
    <property type="entry name" value="TC-AMP_synthase_SUA5"/>
</dbReference>
<evidence type="ECO:0000256" key="2">
    <source>
        <dbReference type="ARBA" id="ARBA00007663"/>
    </source>
</evidence>
<dbReference type="GO" id="GO:0008033">
    <property type="term" value="P:tRNA processing"/>
    <property type="evidence" value="ECO:0007669"/>
    <property type="project" value="UniProtKB-KW"/>
</dbReference>
<dbReference type="RefSeq" id="WP_148903437.1">
    <property type="nucleotide sequence ID" value="NZ_VSZQ01000113.1"/>
</dbReference>
<dbReference type="EC" id="2.7.7.87" evidence="3"/>
<evidence type="ECO:0000256" key="3">
    <source>
        <dbReference type="ARBA" id="ARBA00012584"/>
    </source>
</evidence>
<evidence type="ECO:0000256" key="4">
    <source>
        <dbReference type="ARBA" id="ARBA00022490"/>
    </source>
</evidence>
<evidence type="ECO:0000313" key="14">
    <source>
        <dbReference type="Proteomes" id="UP000323242"/>
    </source>
</evidence>
<keyword evidence="4" id="KW-0963">Cytoplasm</keyword>
<evidence type="ECO:0000313" key="13">
    <source>
        <dbReference type="EMBL" id="TYR59195.1"/>
    </source>
</evidence>
<accession>A0A5D4J4H4</accession>
<dbReference type="PROSITE" id="PS51163">
    <property type="entry name" value="YRDC"/>
    <property type="match status" value="1"/>
</dbReference>
<dbReference type="GO" id="GO:0000049">
    <property type="term" value="F:tRNA binding"/>
    <property type="evidence" value="ECO:0007669"/>
    <property type="project" value="TreeGrafter"/>
</dbReference>
<name>A0A5D4J4H4_9ACTN</name>
<dbReference type="Gene3D" id="3.90.870.10">
    <property type="entry name" value="DHBP synthase"/>
    <property type="match status" value="1"/>
</dbReference>
<dbReference type="PANTHER" id="PTHR17490">
    <property type="entry name" value="SUA5"/>
    <property type="match status" value="1"/>
</dbReference>
<dbReference type="GO" id="GO:0006450">
    <property type="term" value="P:regulation of translational fidelity"/>
    <property type="evidence" value="ECO:0007669"/>
    <property type="project" value="TreeGrafter"/>
</dbReference>
<comment type="subcellular location">
    <subcellularLocation>
        <location evidence="1">Cytoplasm</location>
    </subcellularLocation>
</comment>
<sequence length="217" mass="22280">MDVLTPDQLPAAARLLAAGQLAAVPTPRWYMLCARAADPAATDAVFRAKQRPTDKPLLLQLDSPATAADLFDLSVDARLLAGALWPGDLALRLPWKLDAKAVSAVGSPALVGYPDGILGRLVALVGEPLAAAVCSISTRAAGEQDLPALTAAQVAAFERTTRAGIAAVVDGGICPHGRHMTIVDCPAGTPARLEREGTVHARAVEAALTKPGGPHVG</sequence>
<dbReference type="EMBL" id="VSZQ01000113">
    <property type="protein sequence ID" value="TYR59195.1"/>
    <property type="molecule type" value="Genomic_DNA"/>
</dbReference>
<evidence type="ECO:0000256" key="1">
    <source>
        <dbReference type="ARBA" id="ARBA00004496"/>
    </source>
</evidence>
<dbReference type="InterPro" id="IPR017945">
    <property type="entry name" value="DHBP_synth_RibB-like_a/b_dom"/>
</dbReference>
<evidence type="ECO:0000256" key="6">
    <source>
        <dbReference type="ARBA" id="ARBA00022694"/>
    </source>
</evidence>
<comment type="similarity">
    <text evidence="2">Belongs to the SUA5 family.</text>
</comment>
<evidence type="ECO:0000259" key="12">
    <source>
        <dbReference type="PROSITE" id="PS51163"/>
    </source>
</evidence>
<gene>
    <name evidence="13" type="ORF">FY004_20950</name>
</gene>
<evidence type="ECO:0000256" key="8">
    <source>
        <dbReference type="ARBA" id="ARBA00022741"/>
    </source>
</evidence>
<organism evidence="13 14">
    <name type="scientific">Streptomyces parvus</name>
    <dbReference type="NCBI Taxonomy" id="66428"/>
    <lineage>
        <taxon>Bacteria</taxon>
        <taxon>Bacillati</taxon>
        <taxon>Actinomycetota</taxon>
        <taxon>Actinomycetes</taxon>
        <taxon>Kitasatosporales</taxon>
        <taxon>Streptomycetaceae</taxon>
        <taxon>Streptomyces</taxon>
    </lineage>
</organism>
<dbReference type="PANTHER" id="PTHR17490:SF16">
    <property type="entry name" value="THREONYLCARBAMOYL-AMP SYNTHASE"/>
    <property type="match status" value="1"/>
</dbReference>
<reference evidence="13 14" key="1">
    <citation type="submission" date="2019-08" db="EMBL/GenBank/DDBJ databases">
        <title>Draft genome for granaticin producer strain Streptomyces parvus C05.</title>
        <authorList>
            <person name="Gonzalez-Pimentel J.L."/>
        </authorList>
    </citation>
    <scope>NUCLEOTIDE SEQUENCE [LARGE SCALE GENOMIC DNA]</scope>
    <source>
        <strain evidence="13 14">C05</strain>
    </source>
</reference>
<dbReference type="GO" id="GO:0005737">
    <property type="term" value="C:cytoplasm"/>
    <property type="evidence" value="ECO:0007669"/>
    <property type="project" value="UniProtKB-SubCell"/>
</dbReference>
<keyword evidence="5" id="KW-0808">Transferase</keyword>
<keyword evidence="9" id="KW-0067">ATP-binding</keyword>
<comment type="catalytic activity">
    <reaction evidence="11">
        <text>L-threonine + hydrogencarbonate + ATP = L-threonylcarbamoyladenylate + diphosphate + H2O</text>
        <dbReference type="Rhea" id="RHEA:36407"/>
        <dbReference type="ChEBI" id="CHEBI:15377"/>
        <dbReference type="ChEBI" id="CHEBI:17544"/>
        <dbReference type="ChEBI" id="CHEBI:30616"/>
        <dbReference type="ChEBI" id="CHEBI:33019"/>
        <dbReference type="ChEBI" id="CHEBI:57926"/>
        <dbReference type="ChEBI" id="CHEBI:73682"/>
        <dbReference type="EC" id="2.7.7.87"/>
    </reaction>
</comment>
<evidence type="ECO:0000256" key="11">
    <source>
        <dbReference type="ARBA" id="ARBA00048366"/>
    </source>
</evidence>
<proteinExistence type="inferred from homology"/>
<dbReference type="GO" id="GO:0061710">
    <property type="term" value="F:L-threonylcarbamoyladenylate synthase"/>
    <property type="evidence" value="ECO:0007669"/>
    <property type="project" value="UniProtKB-EC"/>
</dbReference>
<evidence type="ECO:0000256" key="10">
    <source>
        <dbReference type="ARBA" id="ARBA00029774"/>
    </source>
</evidence>
<dbReference type="Proteomes" id="UP000323242">
    <property type="component" value="Unassembled WGS sequence"/>
</dbReference>
<keyword evidence="6" id="KW-0819">tRNA processing</keyword>
<comment type="caution">
    <text evidence="13">The sequence shown here is derived from an EMBL/GenBank/DDBJ whole genome shotgun (WGS) entry which is preliminary data.</text>
</comment>
<protein>
    <recommendedName>
        <fullName evidence="10">L-threonylcarbamoyladenylate synthase</fullName>
        <ecNumber evidence="3">2.7.7.87</ecNumber>
    </recommendedName>
    <alternativeName>
        <fullName evidence="10">L-threonylcarbamoyladenylate synthase</fullName>
    </alternativeName>
</protein>
<dbReference type="SUPFAM" id="SSF55821">
    <property type="entry name" value="YrdC/RibB"/>
    <property type="match status" value="1"/>
</dbReference>
<dbReference type="GO" id="GO:0005524">
    <property type="term" value="F:ATP binding"/>
    <property type="evidence" value="ECO:0007669"/>
    <property type="project" value="UniProtKB-KW"/>
</dbReference>